<proteinExistence type="predicted"/>
<feature type="compositionally biased region" description="Polar residues" evidence="1">
    <location>
        <begin position="200"/>
        <end position="209"/>
    </location>
</feature>
<keyword evidence="4" id="KW-1185">Reference proteome</keyword>
<protein>
    <recommendedName>
        <fullName evidence="2">Transposase Tnp1/En/Spm-like domain-containing protein</fullName>
    </recommendedName>
</protein>
<organism evidence="3 4">
    <name type="scientific">Oryza meyeriana var. granulata</name>
    <dbReference type="NCBI Taxonomy" id="110450"/>
    <lineage>
        <taxon>Eukaryota</taxon>
        <taxon>Viridiplantae</taxon>
        <taxon>Streptophyta</taxon>
        <taxon>Embryophyta</taxon>
        <taxon>Tracheophyta</taxon>
        <taxon>Spermatophyta</taxon>
        <taxon>Magnoliopsida</taxon>
        <taxon>Liliopsida</taxon>
        <taxon>Poales</taxon>
        <taxon>Poaceae</taxon>
        <taxon>BOP clade</taxon>
        <taxon>Oryzoideae</taxon>
        <taxon>Oryzeae</taxon>
        <taxon>Oryzinae</taxon>
        <taxon>Oryza</taxon>
        <taxon>Oryza meyeriana</taxon>
    </lineage>
</organism>
<comment type="caution">
    <text evidence="3">The sequence shown here is derived from an EMBL/GenBank/DDBJ whole genome shotgun (WGS) entry which is preliminary data.</text>
</comment>
<feature type="non-terminal residue" evidence="3">
    <location>
        <position position="1"/>
    </location>
</feature>
<evidence type="ECO:0000313" key="4">
    <source>
        <dbReference type="Proteomes" id="UP000479710"/>
    </source>
</evidence>
<feature type="compositionally biased region" description="Polar residues" evidence="1">
    <location>
        <begin position="139"/>
        <end position="157"/>
    </location>
</feature>
<evidence type="ECO:0000313" key="3">
    <source>
        <dbReference type="EMBL" id="KAF0895701.1"/>
    </source>
</evidence>
<sequence length="287" mass="31341">EKELGYKLRRDELFVLTHTHKNGLPAKDAESTINELQEAATIFPELKDRTIQEGDPYSSVLGEKEPRGCVCGLGLGPTPQGIGTPGARSYVPTRFQMAIVGQQQSAQEVVLKGRVDHMQQEIDVLKQMVLVSQGAHNVETNSHRGSNSQHHVSSSLQPCLGEEQDDHHDDADIGLSAENIPINDDQRTVLNRQAALPRASTRTNASPPNNHAARRPDSSSQVGRDVILYSTVAPATPVAKATIVSTNPTNIVGGESLGQQYYEVVINMKEQKQGTRNNQCADWFAHL</sequence>
<reference evidence="3 4" key="1">
    <citation type="submission" date="2019-11" db="EMBL/GenBank/DDBJ databases">
        <title>Whole genome sequence of Oryza granulata.</title>
        <authorList>
            <person name="Li W."/>
        </authorList>
    </citation>
    <scope>NUCLEOTIDE SEQUENCE [LARGE SCALE GENOMIC DNA]</scope>
    <source>
        <strain evidence="4">cv. Menghai</strain>
        <tissue evidence="3">Leaf</tissue>
    </source>
</reference>
<evidence type="ECO:0000259" key="2">
    <source>
        <dbReference type="Pfam" id="PF03017"/>
    </source>
</evidence>
<feature type="region of interest" description="Disordered" evidence="1">
    <location>
        <begin position="195"/>
        <end position="222"/>
    </location>
</feature>
<name>A0A6G1C6P0_9ORYZ</name>
<evidence type="ECO:0000256" key="1">
    <source>
        <dbReference type="SAM" id="MobiDB-lite"/>
    </source>
</evidence>
<gene>
    <name evidence="3" type="ORF">E2562_014320</name>
</gene>
<dbReference type="Proteomes" id="UP000479710">
    <property type="component" value="Unassembled WGS sequence"/>
</dbReference>
<feature type="domain" description="Transposase Tnp1/En/Spm-like" evidence="2">
    <location>
        <begin position="226"/>
        <end position="268"/>
    </location>
</feature>
<dbReference type="EMBL" id="SPHZ02000010">
    <property type="protein sequence ID" value="KAF0895701.1"/>
    <property type="molecule type" value="Genomic_DNA"/>
</dbReference>
<feature type="region of interest" description="Disordered" evidence="1">
    <location>
        <begin position="139"/>
        <end position="173"/>
    </location>
</feature>
<accession>A0A6G1C6P0</accession>
<dbReference type="Pfam" id="PF03017">
    <property type="entry name" value="Transposase_23"/>
    <property type="match status" value="1"/>
</dbReference>
<dbReference type="AlphaFoldDB" id="A0A6G1C6P0"/>
<dbReference type="OrthoDB" id="692019at2759"/>
<dbReference type="InterPro" id="IPR004264">
    <property type="entry name" value="Transposase_23"/>
</dbReference>